<proteinExistence type="predicted"/>
<evidence type="ECO:0000256" key="1">
    <source>
        <dbReference type="SAM" id="MobiDB-lite"/>
    </source>
</evidence>
<name>A0A9W2UI18_PANPR</name>
<keyword evidence="2" id="KW-1185">Reference proteome</keyword>
<dbReference type="GeneID" id="128773437"/>
<protein>
    <submittedName>
        <fullName evidence="3">Uncharacterized protein LOC128773437</fullName>
    </submittedName>
</protein>
<accession>A0A9W2UI18</accession>
<organism evidence="2 3">
    <name type="scientific">Panthera pardus</name>
    <name type="common">Leopard</name>
    <name type="synonym">Felis pardus</name>
    <dbReference type="NCBI Taxonomy" id="9691"/>
    <lineage>
        <taxon>Eukaryota</taxon>
        <taxon>Metazoa</taxon>
        <taxon>Chordata</taxon>
        <taxon>Craniata</taxon>
        <taxon>Vertebrata</taxon>
        <taxon>Euteleostomi</taxon>
        <taxon>Mammalia</taxon>
        <taxon>Eutheria</taxon>
        <taxon>Laurasiatheria</taxon>
        <taxon>Carnivora</taxon>
        <taxon>Feliformia</taxon>
        <taxon>Felidae</taxon>
        <taxon>Pantherinae</taxon>
        <taxon>Panthera</taxon>
    </lineage>
</organism>
<sequence>MGSNRIFPSPALQLFKKTQNCYHPSPQNNERKPQPRSNGTQEAGPVPAHSLLLPAQATPRTEVEGLVGQEDYNSRQVVLPCPRPRSSAPAESSLAFGGGDWMGGGHGAAAGICSLLGFRRGSRADLYQGFRCPPSPSLGSGGDIAPRPSRGRVATPSRLLS</sequence>
<gene>
    <name evidence="3" type="primary">LOC128773437</name>
</gene>
<evidence type="ECO:0000313" key="2">
    <source>
        <dbReference type="Proteomes" id="UP001165780"/>
    </source>
</evidence>
<dbReference type="RefSeq" id="XP_053746059.1">
    <property type="nucleotide sequence ID" value="XM_053890084.1"/>
</dbReference>
<feature type="compositionally biased region" description="Polar residues" evidence="1">
    <location>
        <begin position="17"/>
        <end position="28"/>
    </location>
</feature>
<reference evidence="3" key="1">
    <citation type="submission" date="2025-08" db="UniProtKB">
        <authorList>
            <consortium name="RefSeq"/>
        </authorList>
    </citation>
    <scope>IDENTIFICATION</scope>
    <source>
        <tissue evidence="3">Whole blood</tissue>
    </source>
</reference>
<dbReference type="Proteomes" id="UP001165780">
    <property type="component" value="Unplaced"/>
</dbReference>
<evidence type="ECO:0000313" key="3">
    <source>
        <dbReference type="RefSeq" id="XP_053746059.1"/>
    </source>
</evidence>
<feature type="region of interest" description="Disordered" evidence="1">
    <location>
        <begin position="17"/>
        <end position="73"/>
    </location>
</feature>
<dbReference type="AlphaFoldDB" id="A0A9W2UI18"/>
<feature type="region of interest" description="Disordered" evidence="1">
    <location>
        <begin position="131"/>
        <end position="161"/>
    </location>
</feature>